<dbReference type="SUPFAM" id="SSF111126">
    <property type="entry name" value="Ligand-binding domain in the NO signalling and Golgi transport"/>
    <property type="match status" value="1"/>
</dbReference>
<dbReference type="PANTHER" id="PTHR45655:SF13">
    <property type="entry name" value="SOLUBLE GUANYLATE CYCLASE GCY-32-RELATED"/>
    <property type="match status" value="1"/>
</dbReference>
<dbReference type="EMBL" id="JABXIY010000030">
    <property type="protein sequence ID" value="NVK97639.1"/>
    <property type="molecule type" value="Genomic_DNA"/>
</dbReference>
<comment type="caution">
    <text evidence="2">The sequence shown here is derived from an EMBL/GenBank/DDBJ whole genome shotgun (WGS) entry which is preliminary data.</text>
</comment>
<feature type="domain" description="Heme NO-binding" evidence="1">
    <location>
        <begin position="2"/>
        <end position="160"/>
    </location>
</feature>
<dbReference type="InterPro" id="IPR038158">
    <property type="entry name" value="H-NOX_domain_sf"/>
</dbReference>
<accession>A0A850LIP4</accession>
<reference evidence="2 3" key="1">
    <citation type="journal article" date="2020" name="Proc. Natl. Acad. Sci. U.S.A.">
        <title>Ecological drivers of bacterial community assembly in synthetic phycospheres.</title>
        <authorList>
            <person name="Fu H."/>
            <person name="Uchimiya M."/>
            <person name="Gore J."/>
            <person name="Moran M.A."/>
        </authorList>
    </citation>
    <scope>NUCLEOTIDE SEQUENCE [LARGE SCALE GENOMIC DNA]</scope>
    <source>
        <strain evidence="2">HF-Din03</strain>
    </source>
</reference>
<dbReference type="GO" id="GO:0020037">
    <property type="term" value="F:heme binding"/>
    <property type="evidence" value="ECO:0007669"/>
    <property type="project" value="InterPro"/>
</dbReference>
<evidence type="ECO:0000259" key="1">
    <source>
        <dbReference type="Pfam" id="PF07700"/>
    </source>
</evidence>
<dbReference type="InterPro" id="IPR024096">
    <property type="entry name" value="NO_sig/Golgi_transp_ligand-bd"/>
</dbReference>
<gene>
    <name evidence="2" type="ORF">HW564_11975</name>
</gene>
<dbReference type="InterPro" id="IPR011644">
    <property type="entry name" value="Heme_NO-bd"/>
</dbReference>
<dbReference type="OMA" id="CFLRDTY"/>
<name>A0A850LIP4_9RHOB</name>
<dbReference type="Pfam" id="PF07700">
    <property type="entry name" value="HNOB"/>
    <property type="match status" value="1"/>
</dbReference>
<evidence type="ECO:0000313" key="2">
    <source>
        <dbReference type="EMBL" id="NVK97639.1"/>
    </source>
</evidence>
<dbReference type="Gene3D" id="3.90.1520.10">
    <property type="entry name" value="H-NOX domain"/>
    <property type="match status" value="1"/>
</dbReference>
<protein>
    <submittedName>
        <fullName evidence="2">Heme NO-binding domain-containing protein</fullName>
    </submittedName>
</protein>
<organism evidence="2 3">
    <name type="scientific">Ruegeria pomeroyi</name>
    <dbReference type="NCBI Taxonomy" id="89184"/>
    <lineage>
        <taxon>Bacteria</taxon>
        <taxon>Pseudomonadati</taxon>
        <taxon>Pseudomonadota</taxon>
        <taxon>Alphaproteobacteria</taxon>
        <taxon>Rhodobacterales</taxon>
        <taxon>Roseobacteraceae</taxon>
        <taxon>Ruegeria</taxon>
    </lineage>
</organism>
<sequence length="195" mass="21692">MHGLINRAIQSFVCNTYGQSRWIRVTEAAHLGFVEFEAMLVYEDETSRRVLHELCLELGRPQREVLEDLGTYLVSNPNTEALRRLLRFGGVTYLEFLHSLDDLPDRARLAVSDLHLPALELREESGGRFSLTCHAGLPGYANVMMGVLRAMADDYGALVMLEHAGARGKAEVIEITLIETAFAEGRSFELGARAG</sequence>
<proteinExistence type="predicted"/>
<dbReference type="PANTHER" id="PTHR45655">
    <property type="entry name" value="GUANYLATE CYCLASE SOLUBLE SUBUNIT BETA-2"/>
    <property type="match status" value="1"/>
</dbReference>
<dbReference type="AlphaFoldDB" id="A0A850LIP4"/>
<dbReference type="Proteomes" id="UP000565723">
    <property type="component" value="Unassembled WGS sequence"/>
</dbReference>
<evidence type="ECO:0000313" key="3">
    <source>
        <dbReference type="Proteomes" id="UP000565723"/>
    </source>
</evidence>
<dbReference type="RefSeq" id="WP_011048447.1">
    <property type="nucleotide sequence ID" value="NZ_CP076685.1"/>
</dbReference>